<organism evidence="1 2">
    <name type="scientific">Chelonia mydas</name>
    <name type="common">Green sea-turtle</name>
    <name type="synonym">Chelonia agassizi</name>
    <dbReference type="NCBI Taxonomy" id="8469"/>
    <lineage>
        <taxon>Eukaryota</taxon>
        <taxon>Metazoa</taxon>
        <taxon>Chordata</taxon>
        <taxon>Craniata</taxon>
        <taxon>Vertebrata</taxon>
        <taxon>Euteleostomi</taxon>
        <taxon>Archelosauria</taxon>
        <taxon>Testudinata</taxon>
        <taxon>Testudines</taxon>
        <taxon>Cryptodira</taxon>
        <taxon>Durocryptodira</taxon>
        <taxon>Americhelydia</taxon>
        <taxon>Chelonioidea</taxon>
        <taxon>Cheloniidae</taxon>
        <taxon>Chelonia</taxon>
    </lineage>
</organism>
<gene>
    <name evidence="1" type="ORF">UY3_01438</name>
</gene>
<sequence>MDFLVYWEVQTHGYDLILDTMQGTALSRVEWKSINLMKKLAQVQTDIIFLSKCKWMDIMPNGLKIQTNTATPLIHGYDPSPDTCLMKKSFSHAQINDTGRPLADISSSRLQVMILYATIWSYMSICYQVNLYCVSDKLLLVYAISTSKCCVLSGAIV</sequence>
<proteinExistence type="predicted"/>
<reference evidence="2" key="1">
    <citation type="journal article" date="2013" name="Nat. Genet.">
        <title>The draft genomes of soft-shell turtle and green sea turtle yield insights into the development and evolution of the turtle-specific body plan.</title>
        <authorList>
            <person name="Wang Z."/>
            <person name="Pascual-Anaya J."/>
            <person name="Zadissa A."/>
            <person name="Li W."/>
            <person name="Niimura Y."/>
            <person name="Huang Z."/>
            <person name="Li C."/>
            <person name="White S."/>
            <person name="Xiong Z."/>
            <person name="Fang D."/>
            <person name="Wang B."/>
            <person name="Ming Y."/>
            <person name="Chen Y."/>
            <person name="Zheng Y."/>
            <person name="Kuraku S."/>
            <person name="Pignatelli M."/>
            <person name="Herrero J."/>
            <person name="Beal K."/>
            <person name="Nozawa M."/>
            <person name="Li Q."/>
            <person name="Wang J."/>
            <person name="Zhang H."/>
            <person name="Yu L."/>
            <person name="Shigenobu S."/>
            <person name="Wang J."/>
            <person name="Liu J."/>
            <person name="Flicek P."/>
            <person name="Searle S."/>
            <person name="Wang J."/>
            <person name="Kuratani S."/>
            <person name="Yin Y."/>
            <person name="Aken B."/>
            <person name="Zhang G."/>
            <person name="Irie N."/>
        </authorList>
    </citation>
    <scope>NUCLEOTIDE SEQUENCE [LARGE SCALE GENOMIC DNA]</scope>
</reference>
<evidence type="ECO:0000313" key="2">
    <source>
        <dbReference type="Proteomes" id="UP000031443"/>
    </source>
</evidence>
<dbReference type="AlphaFoldDB" id="M7BU41"/>
<accession>M7BU41</accession>
<protein>
    <submittedName>
        <fullName evidence="1">Uncharacterized protein</fullName>
    </submittedName>
</protein>
<dbReference type="EMBL" id="KB494182">
    <property type="protein sequence ID" value="EMP41336.1"/>
    <property type="molecule type" value="Genomic_DNA"/>
</dbReference>
<keyword evidence="2" id="KW-1185">Reference proteome</keyword>
<dbReference type="Proteomes" id="UP000031443">
    <property type="component" value="Unassembled WGS sequence"/>
</dbReference>
<name>M7BU41_CHEMY</name>
<evidence type="ECO:0000313" key="1">
    <source>
        <dbReference type="EMBL" id="EMP41336.1"/>
    </source>
</evidence>